<proteinExistence type="predicted"/>
<dbReference type="PANTHER" id="PTHR28014">
    <property type="entry name" value="NEGATIVE REGULATOR OF RAS-CAMP PATHWAY"/>
    <property type="match status" value="1"/>
</dbReference>
<dbReference type="AlphaFoldDB" id="A0A067M1X2"/>
<name>A0A067M1X2_BOTB1</name>
<keyword evidence="3" id="KW-1185">Reference proteome</keyword>
<feature type="non-terminal residue" evidence="2">
    <location>
        <position position="57"/>
    </location>
</feature>
<dbReference type="STRING" id="930990.A0A067M1X2"/>
<dbReference type="EMBL" id="KL198087">
    <property type="protein sequence ID" value="KDQ08710.1"/>
    <property type="molecule type" value="Genomic_DNA"/>
</dbReference>
<evidence type="ECO:0000313" key="3">
    <source>
        <dbReference type="Proteomes" id="UP000027195"/>
    </source>
</evidence>
<dbReference type="PANTHER" id="PTHR28014:SF1">
    <property type="entry name" value="NEGATIVE REGULATOR OF RAS-CAMP PATHWAY"/>
    <property type="match status" value="1"/>
</dbReference>
<sequence>MHRFDSPVLSIAVEAVSKVDGDEALFGLWTVFTKCKDSLQDGRRLENIAWRLWNRQV</sequence>
<protein>
    <recommendedName>
        <fullName evidence="1">Nitrogen regulatory protein areA GATA-like domain-containing protein</fullName>
    </recommendedName>
</protein>
<dbReference type="InterPro" id="IPR013860">
    <property type="entry name" value="AreA_GATA"/>
</dbReference>
<evidence type="ECO:0000313" key="2">
    <source>
        <dbReference type="EMBL" id="KDQ08710.1"/>
    </source>
</evidence>
<dbReference type="Pfam" id="PF08550">
    <property type="entry name" value="GATA_AreA"/>
    <property type="match status" value="1"/>
</dbReference>
<gene>
    <name evidence="2" type="ORF">BOTBODRAFT_118196</name>
</gene>
<dbReference type="GO" id="GO:0031930">
    <property type="term" value="P:mitochondria-nucleus signaling pathway"/>
    <property type="evidence" value="ECO:0007669"/>
    <property type="project" value="TreeGrafter"/>
</dbReference>
<dbReference type="GO" id="GO:0000122">
    <property type="term" value="P:negative regulation of transcription by RNA polymerase II"/>
    <property type="evidence" value="ECO:0007669"/>
    <property type="project" value="TreeGrafter"/>
</dbReference>
<dbReference type="Proteomes" id="UP000027195">
    <property type="component" value="Unassembled WGS sequence"/>
</dbReference>
<dbReference type="HOGENOM" id="CLU_3002234_0_0_1"/>
<organism evidence="2 3">
    <name type="scientific">Botryobasidium botryosum (strain FD-172 SS1)</name>
    <dbReference type="NCBI Taxonomy" id="930990"/>
    <lineage>
        <taxon>Eukaryota</taxon>
        <taxon>Fungi</taxon>
        <taxon>Dikarya</taxon>
        <taxon>Basidiomycota</taxon>
        <taxon>Agaricomycotina</taxon>
        <taxon>Agaricomycetes</taxon>
        <taxon>Cantharellales</taxon>
        <taxon>Botryobasidiaceae</taxon>
        <taxon>Botryobasidium</taxon>
    </lineage>
</organism>
<dbReference type="OrthoDB" id="515401at2759"/>
<reference evidence="3" key="1">
    <citation type="journal article" date="2014" name="Proc. Natl. Acad. Sci. U.S.A.">
        <title>Extensive sampling of basidiomycete genomes demonstrates inadequacy of the white-rot/brown-rot paradigm for wood decay fungi.</title>
        <authorList>
            <person name="Riley R."/>
            <person name="Salamov A.A."/>
            <person name="Brown D.W."/>
            <person name="Nagy L.G."/>
            <person name="Floudas D."/>
            <person name="Held B.W."/>
            <person name="Levasseur A."/>
            <person name="Lombard V."/>
            <person name="Morin E."/>
            <person name="Otillar R."/>
            <person name="Lindquist E.A."/>
            <person name="Sun H."/>
            <person name="LaButti K.M."/>
            <person name="Schmutz J."/>
            <person name="Jabbour D."/>
            <person name="Luo H."/>
            <person name="Baker S.E."/>
            <person name="Pisabarro A.G."/>
            <person name="Walton J.D."/>
            <person name="Blanchette R.A."/>
            <person name="Henrissat B."/>
            <person name="Martin F."/>
            <person name="Cullen D."/>
            <person name="Hibbett D.S."/>
            <person name="Grigoriev I.V."/>
        </authorList>
    </citation>
    <scope>NUCLEOTIDE SEQUENCE [LARGE SCALE GENOMIC DNA]</scope>
    <source>
        <strain evidence="3">FD-172 SS1</strain>
    </source>
</reference>
<dbReference type="GO" id="GO:0006808">
    <property type="term" value="P:regulation of nitrogen utilization"/>
    <property type="evidence" value="ECO:0007669"/>
    <property type="project" value="TreeGrafter"/>
</dbReference>
<dbReference type="GO" id="GO:0005737">
    <property type="term" value="C:cytoplasm"/>
    <property type="evidence" value="ECO:0007669"/>
    <property type="project" value="TreeGrafter"/>
</dbReference>
<evidence type="ECO:0000259" key="1">
    <source>
        <dbReference type="Pfam" id="PF08550"/>
    </source>
</evidence>
<dbReference type="InParanoid" id="A0A067M1X2"/>
<feature type="domain" description="Nitrogen regulatory protein areA GATA-like" evidence="1">
    <location>
        <begin position="28"/>
        <end position="55"/>
    </location>
</feature>
<accession>A0A067M1X2</accession>
<dbReference type="InterPro" id="IPR053043">
    <property type="entry name" value="Ras-cAMP_regulatory"/>
</dbReference>